<dbReference type="NCBIfam" id="NF002964">
    <property type="entry name" value="PRK03635.1"/>
    <property type="match status" value="1"/>
</dbReference>
<dbReference type="PANTHER" id="PTHR30579">
    <property type="entry name" value="TRANSCRIPTIONAL REGULATOR"/>
    <property type="match status" value="1"/>
</dbReference>
<keyword evidence="4" id="KW-0010">Activator</keyword>
<dbReference type="Pfam" id="PF00126">
    <property type="entry name" value="HTH_1"/>
    <property type="match status" value="1"/>
</dbReference>
<dbReference type="SUPFAM" id="SSF46785">
    <property type="entry name" value="Winged helix' DNA-binding domain"/>
    <property type="match status" value="1"/>
</dbReference>
<evidence type="ECO:0000259" key="6">
    <source>
        <dbReference type="PROSITE" id="PS50931"/>
    </source>
</evidence>
<dbReference type="PANTHER" id="PTHR30579:SF2">
    <property type="entry name" value="HTH-TYPE TRANSCRIPTIONAL REGULATOR ARGP"/>
    <property type="match status" value="1"/>
</dbReference>
<organism evidence="7 8">
    <name type="scientific">Kineococcus gynurae</name>
    <dbReference type="NCBI Taxonomy" id="452979"/>
    <lineage>
        <taxon>Bacteria</taxon>
        <taxon>Bacillati</taxon>
        <taxon>Actinomycetota</taxon>
        <taxon>Actinomycetes</taxon>
        <taxon>Kineosporiales</taxon>
        <taxon>Kineosporiaceae</taxon>
        <taxon>Kineococcus</taxon>
    </lineage>
</organism>
<proteinExistence type="inferred from homology"/>
<dbReference type="InterPro" id="IPR050176">
    <property type="entry name" value="LTTR"/>
</dbReference>
<evidence type="ECO:0000256" key="4">
    <source>
        <dbReference type="ARBA" id="ARBA00023159"/>
    </source>
</evidence>
<evidence type="ECO:0000256" key="5">
    <source>
        <dbReference type="ARBA" id="ARBA00023163"/>
    </source>
</evidence>
<dbReference type="Proteomes" id="UP001589748">
    <property type="component" value="Unassembled WGS sequence"/>
</dbReference>
<dbReference type="InterPro" id="IPR036388">
    <property type="entry name" value="WH-like_DNA-bd_sf"/>
</dbReference>
<dbReference type="InterPro" id="IPR036390">
    <property type="entry name" value="WH_DNA-bd_sf"/>
</dbReference>
<protein>
    <submittedName>
        <fullName evidence="7">LysR family transcriptional regulator ArgP</fullName>
    </submittedName>
</protein>
<evidence type="ECO:0000256" key="1">
    <source>
        <dbReference type="ARBA" id="ARBA00009437"/>
    </source>
</evidence>
<keyword evidence="3" id="KW-0238">DNA-binding</keyword>
<accession>A0ABV5LT52</accession>
<comment type="caution">
    <text evidence="7">The sequence shown here is derived from an EMBL/GenBank/DDBJ whole genome shotgun (WGS) entry which is preliminary data.</text>
</comment>
<dbReference type="Pfam" id="PF03466">
    <property type="entry name" value="LysR_substrate"/>
    <property type="match status" value="1"/>
</dbReference>
<name>A0ABV5LT52_9ACTN</name>
<evidence type="ECO:0000313" key="8">
    <source>
        <dbReference type="Proteomes" id="UP001589748"/>
    </source>
</evidence>
<dbReference type="InterPro" id="IPR005119">
    <property type="entry name" value="LysR_subst-bd"/>
</dbReference>
<evidence type="ECO:0000313" key="7">
    <source>
        <dbReference type="EMBL" id="MFB9377240.1"/>
    </source>
</evidence>
<keyword evidence="2" id="KW-0805">Transcription regulation</keyword>
<evidence type="ECO:0000256" key="2">
    <source>
        <dbReference type="ARBA" id="ARBA00023015"/>
    </source>
</evidence>
<dbReference type="InterPro" id="IPR000847">
    <property type="entry name" value="LysR_HTH_N"/>
</dbReference>
<keyword evidence="8" id="KW-1185">Reference proteome</keyword>
<gene>
    <name evidence="7" type="ORF">ACFFVI_09680</name>
</gene>
<dbReference type="NCBIfam" id="TIGR03298">
    <property type="entry name" value="argP"/>
    <property type="match status" value="1"/>
</dbReference>
<dbReference type="SUPFAM" id="SSF53850">
    <property type="entry name" value="Periplasmic binding protein-like II"/>
    <property type="match status" value="1"/>
</dbReference>
<feature type="domain" description="HTH lysR-type" evidence="6">
    <location>
        <begin position="7"/>
        <end position="63"/>
    </location>
</feature>
<comment type="similarity">
    <text evidence="1">Belongs to the LysR transcriptional regulatory family.</text>
</comment>
<dbReference type="EMBL" id="JBHMDM010000004">
    <property type="protein sequence ID" value="MFB9377240.1"/>
    <property type="molecule type" value="Genomic_DNA"/>
</dbReference>
<evidence type="ECO:0000256" key="3">
    <source>
        <dbReference type="ARBA" id="ARBA00023125"/>
    </source>
</evidence>
<sequence length="309" mass="33218">MALDDDLDLGQLAALDAVVTEGTFDGAARRLHVTPSAISQRIRALEVATGRVLLVRSKPVHLTESGEPVLRLARQIGLLTAEARRELTGSVGGPDDGTEPVEGPVRLPIAVNADSMATWFLPALAPLAGEFSFELHRVDQERTGDLLRGGRVMAAVTTRSTALPGCSSTRLGTMRYRPVASRAFVRRWLPDGATTAALRRAPVVVYDNDDDLQHAWLRTRAGRDLHPPVHHVPSADDFATAVRLGFGWGMLPDQLRRAALVPLVPDDEADADAGRVGDVVLHWQQWRLRSAALDRVSAAVVAAAAAALD</sequence>
<dbReference type="Gene3D" id="3.40.190.290">
    <property type="match status" value="1"/>
</dbReference>
<reference evidence="7 8" key="1">
    <citation type="submission" date="2024-09" db="EMBL/GenBank/DDBJ databases">
        <authorList>
            <person name="Sun Q."/>
            <person name="Mori K."/>
        </authorList>
    </citation>
    <scope>NUCLEOTIDE SEQUENCE [LARGE SCALE GENOMIC DNA]</scope>
    <source>
        <strain evidence="7 8">TISTR 1856</strain>
    </source>
</reference>
<dbReference type="RefSeq" id="WP_380134823.1">
    <property type="nucleotide sequence ID" value="NZ_JBHLUI010000003.1"/>
</dbReference>
<keyword evidence="5" id="KW-0804">Transcription</keyword>
<dbReference type="InterPro" id="IPR017685">
    <property type="entry name" value="ArgP"/>
</dbReference>
<dbReference type="PROSITE" id="PS50931">
    <property type="entry name" value="HTH_LYSR"/>
    <property type="match status" value="1"/>
</dbReference>
<dbReference type="Gene3D" id="1.10.10.10">
    <property type="entry name" value="Winged helix-like DNA-binding domain superfamily/Winged helix DNA-binding domain"/>
    <property type="match status" value="1"/>
</dbReference>